<reference evidence="3" key="1">
    <citation type="journal article" date="2021" name="ISME J.">
        <title>Evolutionary origin and ecological implication of a unique nif island in free-living Bradyrhizobium lineages.</title>
        <authorList>
            <person name="Tao J."/>
        </authorList>
    </citation>
    <scope>NUCLEOTIDE SEQUENCE [LARGE SCALE GENOMIC DNA]</scope>
    <source>
        <strain evidence="3">SZCCT0434</strain>
    </source>
</reference>
<dbReference type="EMBL" id="JAFCJH010000055">
    <property type="protein sequence ID" value="MBR0800497.1"/>
    <property type="molecule type" value="Genomic_DNA"/>
</dbReference>
<feature type="transmembrane region" description="Helical" evidence="1">
    <location>
        <begin position="12"/>
        <end position="30"/>
    </location>
</feature>
<organism evidence="2 3">
    <name type="scientific">Bradyrhizobium jicamae</name>
    <dbReference type="NCBI Taxonomy" id="280332"/>
    <lineage>
        <taxon>Bacteria</taxon>
        <taxon>Pseudomonadati</taxon>
        <taxon>Pseudomonadota</taxon>
        <taxon>Alphaproteobacteria</taxon>
        <taxon>Hyphomicrobiales</taxon>
        <taxon>Nitrobacteraceae</taxon>
        <taxon>Bradyrhizobium</taxon>
    </lineage>
</organism>
<keyword evidence="1" id="KW-0472">Membrane</keyword>
<dbReference type="Proteomes" id="UP001315278">
    <property type="component" value="Unassembled WGS sequence"/>
</dbReference>
<proteinExistence type="predicted"/>
<sequence>MSGASLSKTMRSSILITFILSIGIGVAFPFRPANLLDGAIPSISKIDVSLHCLSNESIEGARRSGSINSLAAACDHELRTVLDSDFGDVDDEVIRIVLATIVAANFANYGVSSAISFDGIRQSKDLNCGNTILLAGYLFGTLESSKIRPIGFDGGDVGNHSQLLYLGEHETILLDPTTGLVAQTDFNDLLRGVPVSENKIRSFAIKDKTIETFRQKVYLAVRDGEYEPSDFMYMHKTLAELATEGMLSRYFSPGAINAAAGR</sequence>
<evidence type="ECO:0008006" key="4">
    <source>
        <dbReference type="Google" id="ProtNLM"/>
    </source>
</evidence>
<evidence type="ECO:0000256" key="1">
    <source>
        <dbReference type="SAM" id="Phobius"/>
    </source>
</evidence>
<keyword evidence="1" id="KW-0812">Transmembrane</keyword>
<keyword evidence="1" id="KW-1133">Transmembrane helix</keyword>
<protein>
    <recommendedName>
        <fullName evidence="4">Protein SirB1 N-terminal domain-containing protein</fullName>
    </recommendedName>
</protein>
<keyword evidence="3" id="KW-1185">Reference proteome</keyword>
<dbReference type="RefSeq" id="WP_212494883.1">
    <property type="nucleotide sequence ID" value="NZ_JAFCJH010000055.1"/>
</dbReference>
<evidence type="ECO:0000313" key="3">
    <source>
        <dbReference type="Proteomes" id="UP001315278"/>
    </source>
</evidence>
<comment type="caution">
    <text evidence="2">The sequence shown here is derived from an EMBL/GenBank/DDBJ whole genome shotgun (WGS) entry which is preliminary data.</text>
</comment>
<accession>A0ABS5FUJ3</accession>
<name>A0ABS5FUJ3_9BRAD</name>
<evidence type="ECO:0000313" key="2">
    <source>
        <dbReference type="EMBL" id="MBR0800497.1"/>
    </source>
</evidence>
<gene>
    <name evidence="2" type="ORF">JQ615_34535</name>
</gene>